<name>A0A9Q1BYA8_HOLLE</name>
<evidence type="ECO:0000313" key="2">
    <source>
        <dbReference type="Proteomes" id="UP001152320"/>
    </source>
</evidence>
<accession>A0A9Q1BYA8</accession>
<evidence type="ECO:0000313" key="1">
    <source>
        <dbReference type="EMBL" id="KAJ8035643.1"/>
    </source>
</evidence>
<sequence length="94" mass="10383">MLGLKDTILGSMLNVQQGGNAASNTNDECYTELIQLSDDKSLSLVMRDAADDGRKALHKLKKNISMQVSQKSCITLYLELTSLKKSSNELYQIT</sequence>
<dbReference type="AlphaFoldDB" id="A0A9Q1BYA8"/>
<dbReference type="EMBL" id="JAIZAY010000009">
    <property type="protein sequence ID" value="KAJ8035643.1"/>
    <property type="molecule type" value="Genomic_DNA"/>
</dbReference>
<gene>
    <name evidence="1" type="ORF">HOLleu_19384</name>
</gene>
<protein>
    <submittedName>
        <fullName evidence="1">Uncharacterized protein</fullName>
    </submittedName>
</protein>
<dbReference type="Proteomes" id="UP001152320">
    <property type="component" value="Chromosome 9"/>
</dbReference>
<dbReference type="OrthoDB" id="10059408at2759"/>
<reference evidence="1" key="1">
    <citation type="submission" date="2021-10" db="EMBL/GenBank/DDBJ databases">
        <title>Tropical sea cucumber genome reveals ecological adaptation and Cuvierian tubules defense mechanism.</title>
        <authorList>
            <person name="Chen T."/>
        </authorList>
    </citation>
    <scope>NUCLEOTIDE SEQUENCE</scope>
    <source>
        <strain evidence="1">Nanhai2018</strain>
        <tissue evidence="1">Muscle</tissue>
    </source>
</reference>
<organism evidence="1 2">
    <name type="scientific">Holothuria leucospilota</name>
    <name type="common">Black long sea cucumber</name>
    <name type="synonym">Mertensiothuria leucospilota</name>
    <dbReference type="NCBI Taxonomy" id="206669"/>
    <lineage>
        <taxon>Eukaryota</taxon>
        <taxon>Metazoa</taxon>
        <taxon>Echinodermata</taxon>
        <taxon>Eleutherozoa</taxon>
        <taxon>Echinozoa</taxon>
        <taxon>Holothuroidea</taxon>
        <taxon>Aspidochirotacea</taxon>
        <taxon>Aspidochirotida</taxon>
        <taxon>Holothuriidae</taxon>
        <taxon>Holothuria</taxon>
    </lineage>
</organism>
<proteinExistence type="predicted"/>
<comment type="caution">
    <text evidence="1">The sequence shown here is derived from an EMBL/GenBank/DDBJ whole genome shotgun (WGS) entry which is preliminary data.</text>
</comment>
<keyword evidence="2" id="KW-1185">Reference proteome</keyword>